<reference evidence="1 2" key="1">
    <citation type="journal article" date="2018" name="IMA Fungus">
        <title>IMA Genome-F 10: Nine draft genome sequences of Claviceps purpurea s.lat., including C. arundinis, C. humidiphila, and C. cf. spartinae, pseudomolecules for the pitch canker pathogen Fusarium circinatum, draft genome of Davidsoniella eucalypti, Grosmannia galeiformis, Quambalaria eucalypti, and Teratosphaeria destructans.</title>
        <authorList>
            <person name="Wingfield B.D."/>
            <person name="Liu M."/>
            <person name="Nguyen H.D."/>
            <person name="Lane F.A."/>
            <person name="Morgan S.W."/>
            <person name="De Vos L."/>
            <person name="Wilken P.M."/>
            <person name="Duong T.A."/>
            <person name="Aylward J."/>
            <person name="Coetzee M.P."/>
            <person name="Dadej K."/>
            <person name="De Beer Z.W."/>
            <person name="Findlay W."/>
            <person name="Havenga M."/>
            <person name="Kolarik M."/>
            <person name="Menzies J.G."/>
            <person name="Naidoo K."/>
            <person name="Pochopski O."/>
            <person name="Shoukouhi P."/>
            <person name="Santana Q.C."/>
            <person name="Seifert K.A."/>
            <person name="Soal N."/>
            <person name="Steenkamp E.T."/>
            <person name="Tatham C.T."/>
            <person name="van der Nest M.A."/>
            <person name="Wingfield M.J."/>
        </authorList>
    </citation>
    <scope>NUCLEOTIDE SEQUENCE [LARGE SCALE GENOMIC DNA]</scope>
    <source>
        <strain evidence="1">CMW44962</strain>
    </source>
</reference>
<dbReference type="EMBL" id="RIBY02002056">
    <property type="protein sequence ID" value="KAH9825937.1"/>
    <property type="molecule type" value="Genomic_DNA"/>
</dbReference>
<gene>
    <name evidence="1" type="ORF">Tdes44962_MAKER03860</name>
</gene>
<comment type="caution">
    <text evidence="1">The sequence shown here is derived from an EMBL/GenBank/DDBJ whole genome shotgun (WGS) entry which is preliminary data.</text>
</comment>
<name>A0A9W7W0L9_9PEZI</name>
<evidence type="ECO:0000313" key="1">
    <source>
        <dbReference type="EMBL" id="KAH9825937.1"/>
    </source>
</evidence>
<evidence type="ECO:0000313" key="2">
    <source>
        <dbReference type="Proteomes" id="UP001138500"/>
    </source>
</evidence>
<keyword evidence="2" id="KW-1185">Reference proteome</keyword>
<dbReference type="Proteomes" id="UP001138500">
    <property type="component" value="Unassembled WGS sequence"/>
</dbReference>
<protein>
    <submittedName>
        <fullName evidence="1">Uncharacterized protein</fullName>
    </submittedName>
</protein>
<dbReference type="AlphaFoldDB" id="A0A9W7W0L9"/>
<sequence length="104" mass="12224">MIADANKRIAQIKSAQSNPEHKFSWRLRGLEEDHNLALSDSLLFLQMFEAVVKQRISMLREVRDKLQLELKRMQLQEGDQPAEQKRSVNLRALFEGPRRQVPDR</sequence>
<organism evidence="1 2">
    <name type="scientific">Teratosphaeria destructans</name>
    <dbReference type="NCBI Taxonomy" id="418781"/>
    <lineage>
        <taxon>Eukaryota</taxon>
        <taxon>Fungi</taxon>
        <taxon>Dikarya</taxon>
        <taxon>Ascomycota</taxon>
        <taxon>Pezizomycotina</taxon>
        <taxon>Dothideomycetes</taxon>
        <taxon>Dothideomycetidae</taxon>
        <taxon>Mycosphaerellales</taxon>
        <taxon>Teratosphaeriaceae</taxon>
        <taxon>Teratosphaeria</taxon>
    </lineage>
</organism>
<reference evidence="1 2" key="2">
    <citation type="journal article" date="2021" name="Curr. Genet.">
        <title>Genetic response to nitrogen starvation in the aggressive Eucalyptus foliar pathogen Teratosphaeria destructans.</title>
        <authorList>
            <person name="Havenga M."/>
            <person name="Wingfield B.D."/>
            <person name="Wingfield M.J."/>
            <person name="Dreyer L.L."/>
            <person name="Roets F."/>
            <person name="Aylward J."/>
        </authorList>
    </citation>
    <scope>NUCLEOTIDE SEQUENCE [LARGE SCALE GENOMIC DNA]</scope>
    <source>
        <strain evidence="1">CMW44962</strain>
    </source>
</reference>
<accession>A0A9W7W0L9</accession>
<proteinExistence type="predicted"/>